<name>A0ACB8RME3_9AGAM</name>
<accession>A0ACB8RME3</accession>
<reference evidence="1" key="2">
    <citation type="journal article" date="2022" name="New Phytol.">
        <title>Evolutionary transition to the ectomycorrhizal habit in the genomes of a hyperdiverse lineage of mushroom-forming fungi.</title>
        <authorList>
            <person name="Looney B."/>
            <person name="Miyauchi S."/>
            <person name="Morin E."/>
            <person name="Drula E."/>
            <person name="Courty P.E."/>
            <person name="Kohler A."/>
            <person name="Kuo A."/>
            <person name="LaButti K."/>
            <person name="Pangilinan J."/>
            <person name="Lipzen A."/>
            <person name="Riley R."/>
            <person name="Andreopoulos W."/>
            <person name="He G."/>
            <person name="Johnson J."/>
            <person name="Nolan M."/>
            <person name="Tritt A."/>
            <person name="Barry K.W."/>
            <person name="Grigoriev I.V."/>
            <person name="Nagy L.G."/>
            <person name="Hibbett D."/>
            <person name="Henrissat B."/>
            <person name="Matheny P.B."/>
            <person name="Labbe J."/>
            <person name="Martin F.M."/>
        </authorList>
    </citation>
    <scope>NUCLEOTIDE SEQUENCE</scope>
    <source>
        <strain evidence="1">FP105234-sp</strain>
    </source>
</reference>
<keyword evidence="2" id="KW-1185">Reference proteome</keyword>
<evidence type="ECO:0000313" key="2">
    <source>
        <dbReference type="Proteomes" id="UP000814033"/>
    </source>
</evidence>
<dbReference type="EMBL" id="MU275963">
    <property type="protein sequence ID" value="KAI0045057.1"/>
    <property type="molecule type" value="Genomic_DNA"/>
</dbReference>
<feature type="non-terminal residue" evidence="1">
    <location>
        <position position="1"/>
    </location>
</feature>
<organism evidence="1 2">
    <name type="scientific">Auriscalpium vulgare</name>
    <dbReference type="NCBI Taxonomy" id="40419"/>
    <lineage>
        <taxon>Eukaryota</taxon>
        <taxon>Fungi</taxon>
        <taxon>Dikarya</taxon>
        <taxon>Basidiomycota</taxon>
        <taxon>Agaricomycotina</taxon>
        <taxon>Agaricomycetes</taxon>
        <taxon>Russulales</taxon>
        <taxon>Auriscalpiaceae</taxon>
        <taxon>Auriscalpium</taxon>
    </lineage>
</organism>
<reference evidence="1" key="1">
    <citation type="submission" date="2021-02" db="EMBL/GenBank/DDBJ databases">
        <authorList>
            <consortium name="DOE Joint Genome Institute"/>
            <person name="Ahrendt S."/>
            <person name="Looney B.P."/>
            <person name="Miyauchi S."/>
            <person name="Morin E."/>
            <person name="Drula E."/>
            <person name="Courty P.E."/>
            <person name="Chicoki N."/>
            <person name="Fauchery L."/>
            <person name="Kohler A."/>
            <person name="Kuo A."/>
            <person name="Labutti K."/>
            <person name="Pangilinan J."/>
            <person name="Lipzen A."/>
            <person name="Riley R."/>
            <person name="Andreopoulos W."/>
            <person name="He G."/>
            <person name="Johnson J."/>
            <person name="Barry K.W."/>
            <person name="Grigoriev I.V."/>
            <person name="Nagy L."/>
            <person name="Hibbett D."/>
            <person name="Henrissat B."/>
            <person name="Matheny P.B."/>
            <person name="Labbe J."/>
            <person name="Martin F."/>
        </authorList>
    </citation>
    <scope>NUCLEOTIDE SEQUENCE</scope>
    <source>
        <strain evidence="1">FP105234-sp</strain>
    </source>
</reference>
<dbReference type="Proteomes" id="UP000814033">
    <property type="component" value="Unassembled WGS sequence"/>
</dbReference>
<comment type="caution">
    <text evidence="1">The sequence shown here is derived from an EMBL/GenBank/DDBJ whole genome shotgun (WGS) entry which is preliminary data.</text>
</comment>
<protein>
    <submittedName>
        <fullName evidence="1">Uncharacterized protein</fullName>
    </submittedName>
</protein>
<feature type="non-terminal residue" evidence="1">
    <location>
        <position position="158"/>
    </location>
</feature>
<gene>
    <name evidence="1" type="ORF">FA95DRAFT_1458585</name>
</gene>
<sequence>WDGKPNLDTMDQWTYEIETWIDLYDLDDELAVKLMVNFMSGKASRFFMKYVAMRRDEWTVKLIFKALFDYCFPPDFKRTLREKLMSSVQGKSEVRDFVRDLESLATRFPDVTHMQLVQIFWKGVHQYIRLHLIKKGLNPESTPLPKLVKHAARCEDAY</sequence>
<proteinExistence type="predicted"/>
<evidence type="ECO:0000313" key="1">
    <source>
        <dbReference type="EMBL" id="KAI0045057.1"/>
    </source>
</evidence>